<reference evidence="3" key="3">
    <citation type="submission" date="2015-04" db="UniProtKB">
        <authorList>
            <consortium name="EnsemblPlants"/>
        </authorList>
    </citation>
    <scope>IDENTIFICATION</scope>
    <source>
        <strain evidence="3">cv. Jemalong A17</strain>
    </source>
</reference>
<feature type="transmembrane region" description="Helical" evidence="1">
    <location>
        <begin position="79"/>
        <end position="99"/>
    </location>
</feature>
<dbReference type="HOGENOM" id="CLU_1542375_0_0_1"/>
<dbReference type="Proteomes" id="UP000002051">
    <property type="component" value="Unassembled WGS sequence"/>
</dbReference>
<keyword evidence="1" id="KW-0812">Transmembrane</keyword>
<keyword evidence="1" id="KW-0472">Membrane</keyword>
<proteinExistence type="predicted"/>
<dbReference type="GO" id="GO:0016740">
    <property type="term" value="F:transferase activity"/>
    <property type="evidence" value="ECO:0007669"/>
    <property type="project" value="UniProtKB-KW"/>
</dbReference>
<organism evidence="2 4">
    <name type="scientific">Medicago truncatula</name>
    <name type="common">Barrel medic</name>
    <name type="synonym">Medicago tribuloides</name>
    <dbReference type="NCBI Taxonomy" id="3880"/>
    <lineage>
        <taxon>Eukaryota</taxon>
        <taxon>Viridiplantae</taxon>
        <taxon>Streptophyta</taxon>
        <taxon>Embryophyta</taxon>
        <taxon>Tracheophyta</taxon>
        <taxon>Spermatophyta</taxon>
        <taxon>Magnoliopsida</taxon>
        <taxon>eudicotyledons</taxon>
        <taxon>Gunneridae</taxon>
        <taxon>Pentapetalae</taxon>
        <taxon>rosids</taxon>
        <taxon>fabids</taxon>
        <taxon>Fabales</taxon>
        <taxon>Fabaceae</taxon>
        <taxon>Papilionoideae</taxon>
        <taxon>50 kb inversion clade</taxon>
        <taxon>NPAAA clade</taxon>
        <taxon>Hologalegina</taxon>
        <taxon>IRL clade</taxon>
        <taxon>Trifolieae</taxon>
        <taxon>Medicago</taxon>
    </lineage>
</organism>
<reference evidence="2 4" key="2">
    <citation type="journal article" date="2014" name="BMC Genomics">
        <title>An improved genome release (version Mt4.0) for the model legume Medicago truncatula.</title>
        <authorList>
            <person name="Tang H."/>
            <person name="Krishnakumar V."/>
            <person name="Bidwell S."/>
            <person name="Rosen B."/>
            <person name="Chan A."/>
            <person name="Zhou S."/>
            <person name="Gentzbittel L."/>
            <person name="Childs K.L."/>
            <person name="Yandell M."/>
            <person name="Gundlach H."/>
            <person name="Mayer K.F."/>
            <person name="Schwartz D.C."/>
            <person name="Town C.D."/>
        </authorList>
    </citation>
    <scope>GENOME REANNOTATION</scope>
    <source>
        <strain evidence="2">A17</strain>
        <strain evidence="3 4">cv. Jemalong A17</strain>
    </source>
</reference>
<dbReference type="EnsemblPlants" id="KEH22612">
    <property type="protein sequence ID" value="KEH22612"/>
    <property type="gene ID" value="MTR_7g056060"/>
</dbReference>
<dbReference type="AlphaFoldDB" id="A0A072TYU7"/>
<protein>
    <submittedName>
        <fullName evidence="2">Transferase family protein</fullName>
    </submittedName>
</protein>
<keyword evidence="2" id="KW-0808">Transferase</keyword>
<evidence type="ECO:0000313" key="2">
    <source>
        <dbReference type="EMBL" id="KEH22612.1"/>
    </source>
</evidence>
<keyword evidence="1" id="KW-1133">Transmembrane helix</keyword>
<name>A0A072TYU7_MEDTR</name>
<sequence>MERTELVEKVVIVPEQPTPRERMYLSNIDLSLVVYQDSSSFFDPPSNQFYFSEIFSKLYNALGHLDVPKLPNTIFTDKSFVFCILIFLINSLAQIPVFGKQRRDSQYFLTGLSISSKGPKFVIEASQRLYLRLHSSSTSLKSLSIKEAEDLKKKQQDSDIFLCQNSVMSNSAKH</sequence>
<evidence type="ECO:0000313" key="4">
    <source>
        <dbReference type="Proteomes" id="UP000002051"/>
    </source>
</evidence>
<evidence type="ECO:0000256" key="1">
    <source>
        <dbReference type="SAM" id="Phobius"/>
    </source>
</evidence>
<evidence type="ECO:0000313" key="3">
    <source>
        <dbReference type="EnsemblPlants" id="KEH22612"/>
    </source>
</evidence>
<keyword evidence="4" id="KW-1185">Reference proteome</keyword>
<dbReference type="EMBL" id="CM001223">
    <property type="protein sequence ID" value="KEH22612.1"/>
    <property type="molecule type" value="Genomic_DNA"/>
</dbReference>
<accession>A0A072TYU7</accession>
<reference evidence="2 4" key="1">
    <citation type="journal article" date="2011" name="Nature">
        <title>The Medicago genome provides insight into the evolution of rhizobial symbioses.</title>
        <authorList>
            <person name="Young N.D."/>
            <person name="Debelle F."/>
            <person name="Oldroyd G.E."/>
            <person name="Geurts R."/>
            <person name="Cannon S.B."/>
            <person name="Udvardi M.K."/>
            <person name="Benedito V.A."/>
            <person name="Mayer K.F."/>
            <person name="Gouzy J."/>
            <person name="Schoof H."/>
            <person name="Van de Peer Y."/>
            <person name="Proost S."/>
            <person name="Cook D.R."/>
            <person name="Meyers B.C."/>
            <person name="Spannagl M."/>
            <person name="Cheung F."/>
            <person name="De Mita S."/>
            <person name="Krishnakumar V."/>
            <person name="Gundlach H."/>
            <person name="Zhou S."/>
            <person name="Mudge J."/>
            <person name="Bharti A.K."/>
            <person name="Murray J.D."/>
            <person name="Naoumkina M.A."/>
            <person name="Rosen B."/>
            <person name="Silverstein K.A."/>
            <person name="Tang H."/>
            <person name="Rombauts S."/>
            <person name="Zhao P.X."/>
            <person name="Zhou P."/>
            <person name="Barbe V."/>
            <person name="Bardou P."/>
            <person name="Bechner M."/>
            <person name="Bellec A."/>
            <person name="Berger A."/>
            <person name="Berges H."/>
            <person name="Bidwell S."/>
            <person name="Bisseling T."/>
            <person name="Choisne N."/>
            <person name="Couloux A."/>
            <person name="Denny R."/>
            <person name="Deshpande S."/>
            <person name="Dai X."/>
            <person name="Doyle J.J."/>
            <person name="Dudez A.M."/>
            <person name="Farmer A.D."/>
            <person name="Fouteau S."/>
            <person name="Franken C."/>
            <person name="Gibelin C."/>
            <person name="Gish J."/>
            <person name="Goldstein S."/>
            <person name="Gonzalez A.J."/>
            <person name="Green P.J."/>
            <person name="Hallab A."/>
            <person name="Hartog M."/>
            <person name="Hua A."/>
            <person name="Humphray S.J."/>
            <person name="Jeong D.H."/>
            <person name="Jing Y."/>
            <person name="Jocker A."/>
            <person name="Kenton S.M."/>
            <person name="Kim D.J."/>
            <person name="Klee K."/>
            <person name="Lai H."/>
            <person name="Lang C."/>
            <person name="Lin S."/>
            <person name="Macmil S.L."/>
            <person name="Magdelenat G."/>
            <person name="Matthews L."/>
            <person name="McCorrison J."/>
            <person name="Monaghan E.L."/>
            <person name="Mun J.H."/>
            <person name="Najar F.Z."/>
            <person name="Nicholson C."/>
            <person name="Noirot C."/>
            <person name="O'Bleness M."/>
            <person name="Paule C.R."/>
            <person name="Poulain J."/>
            <person name="Prion F."/>
            <person name="Qin B."/>
            <person name="Qu C."/>
            <person name="Retzel E.F."/>
            <person name="Riddle C."/>
            <person name="Sallet E."/>
            <person name="Samain S."/>
            <person name="Samson N."/>
            <person name="Sanders I."/>
            <person name="Saurat O."/>
            <person name="Scarpelli C."/>
            <person name="Schiex T."/>
            <person name="Segurens B."/>
            <person name="Severin A.J."/>
            <person name="Sherrier D.J."/>
            <person name="Shi R."/>
            <person name="Sims S."/>
            <person name="Singer S.R."/>
            <person name="Sinharoy S."/>
            <person name="Sterck L."/>
            <person name="Viollet A."/>
            <person name="Wang B.B."/>
            <person name="Wang K."/>
            <person name="Wang M."/>
            <person name="Wang X."/>
            <person name="Warfsmann J."/>
            <person name="Weissenbach J."/>
            <person name="White D.D."/>
            <person name="White J.D."/>
            <person name="Wiley G.B."/>
            <person name="Wincker P."/>
            <person name="Xing Y."/>
            <person name="Yang L."/>
            <person name="Yao Z."/>
            <person name="Ying F."/>
            <person name="Zhai J."/>
            <person name="Zhou L."/>
            <person name="Zuber A."/>
            <person name="Denarie J."/>
            <person name="Dixon R.A."/>
            <person name="May G.D."/>
            <person name="Schwartz D.C."/>
            <person name="Rogers J."/>
            <person name="Quetier F."/>
            <person name="Town C.D."/>
            <person name="Roe B.A."/>
        </authorList>
    </citation>
    <scope>NUCLEOTIDE SEQUENCE [LARGE SCALE GENOMIC DNA]</scope>
    <source>
        <strain evidence="2">A17</strain>
        <strain evidence="3 4">cv. Jemalong A17</strain>
    </source>
</reference>
<gene>
    <name evidence="2" type="ordered locus">MTR_7g056060</name>
</gene>